<reference evidence="2 3" key="2">
    <citation type="submission" date="2020-05" db="EMBL/GenBank/DDBJ databases">
        <title>Identification and distribution of gene clusters putatively required for synthesis of sphingolipid metabolism inhibitors in phylogenetically diverse species of the filamentous fungus Fusarium.</title>
        <authorList>
            <person name="Kim H.-S."/>
            <person name="Busman M."/>
            <person name="Brown D.W."/>
            <person name="Divon H."/>
            <person name="Uhlig S."/>
            <person name="Proctor R.H."/>
        </authorList>
    </citation>
    <scope>NUCLEOTIDE SEQUENCE [LARGE SCALE GENOMIC DNA]</scope>
    <source>
        <strain evidence="2 3">NRRL 25331</strain>
    </source>
</reference>
<feature type="signal peptide" evidence="1">
    <location>
        <begin position="1"/>
        <end position="20"/>
    </location>
</feature>
<comment type="caution">
    <text evidence="2">The sequence shown here is derived from an EMBL/GenBank/DDBJ whole genome shotgun (WGS) entry which is preliminary data.</text>
</comment>
<name>A0A8H5U4D2_FUSCI</name>
<sequence>MLFNVFTTAAVALLAAPALANPIDTLPAGLESHLESRASDVTARFWKQTTCKTERSKKPFQSGHCIKDLAGRDHGVSMAERKKSSCHTFASVIRYREKNCQGYSEKGLNLYDCFNIGDEWKSMKFQFPSLLDLVKRKGRKCSRYAVEE</sequence>
<dbReference type="AlphaFoldDB" id="A0A8H5U4D2"/>
<organism evidence="2 3">
    <name type="scientific">Fusarium circinatum</name>
    <name type="common">Pitch canker fungus</name>
    <name type="synonym">Gibberella circinata</name>
    <dbReference type="NCBI Taxonomy" id="48490"/>
    <lineage>
        <taxon>Eukaryota</taxon>
        <taxon>Fungi</taxon>
        <taxon>Dikarya</taxon>
        <taxon>Ascomycota</taxon>
        <taxon>Pezizomycotina</taxon>
        <taxon>Sordariomycetes</taxon>
        <taxon>Hypocreomycetidae</taxon>
        <taxon>Hypocreales</taxon>
        <taxon>Nectriaceae</taxon>
        <taxon>Fusarium</taxon>
        <taxon>Fusarium fujikuroi species complex</taxon>
    </lineage>
</organism>
<dbReference type="EMBL" id="JAAQPE010000161">
    <property type="protein sequence ID" value="KAF5682481.1"/>
    <property type="molecule type" value="Genomic_DNA"/>
</dbReference>
<evidence type="ECO:0000313" key="3">
    <source>
        <dbReference type="Proteomes" id="UP000572754"/>
    </source>
</evidence>
<feature type="chain" id="PRO_5034362072" evidence="1">
    <location>
        <begin position="21"/>
        <end position="148"/>
    </location>
</feature>
<reference evidence="3" key="1">
    <citation type="journal article" date="2020" name="BMC Genomics">
        <title>Correction to: Identification and distribution of gene clusters required for synthesis of sphingolipid metabolism inhibitors in diverse species of the filamentous fungus Fusarium.</title>
        <authorList>
            <person name="Kim H.S."/>
            <person name="Lohmar J.M."/>
            <person name="Busman M."/>
            <person name="Brown D.W."/>
            <person name="Naumann T.A."/>
            <person name="Divon H.H."/>
            <person name="Lysoe E."/>
            <person name="Uhlig S."/>
            <person name="Proctor R.H."/>
        </authorList>
    </citation>
    <scope>NUCLEOTIDE SEQUENCE [LARGE SCALE GENOMIC DNA]</scope>
    <source>
        <strain evidence="3">NRRL 25331</strain>
    </source>
</reference>
<keyword evidence="1" id="KW-0732">Signal</keyword>
<evidence type="ECO:0000313" key="2">
    <source>
        <dbReference type="EMBL" id="KAF5682481.1"/>
    </source>
</evidence>
<accession>A0A8H5U4D2</accession>
<gene>
    <name evidence="2" type="ORF">FCIRC_4915</name>
</gene>
<dbReference type="Proteomes" id="UP000572754">
    <property type="component" value="Unassembled WGS sequence"/>
</dbReference>
<protein>
    <submittedName>
        <fullName evidence="2">Uncharacterized protein</fullName>
    </submittedName>
</protein>
<proteinExistence type="predicted"/>
<keyword evidence="3" id="KW-1185">Reference proteome</keyword>
<evidence type="ECO:0000256" key="1">
    <source>
        <dbReference type="SAM" id="SignalP"/>
    </source>
</evidence>